<gene>
    <name evidence="1" type="ORF">CRECT_2097</name>
</gene>
<dbReference type="KEGG" id="crx:CRECT_2097"/>
<reference evidence="1 2" key="1">
    <citation type="submission" date="2016-07" db="EMBL/GenBank/DDBJ databases">
        <title>Comparative genomics of the Campylobacter concisus group.</title>
        <authorList>
            <person name="Miller W.G."/>
            <person name="Yee E."/>
            <person name="Chapman M.H."/>
            <person name="Huynh S."/>
            <person name="Bono J.L."/>
            <person name="On S.L.W."/>
            <person name="StLeger J."/>
            <person name="Foster G."/>
            <person name="Parker C.T."/>
        </authorList>
    </citation>
    <scope>NUCLEOTIDE SEQUENCE [LARGE SCALE GENOMIC DNA]</scope>
    <source>
        <strain evidence="1 2">ATCC 33238</strain>
    </source>
</reference>
<accession>A0A6G5QPW0</accession>
<sequence>MSLVSSAFGGVKFTHPAGKFKGAFFEPNAVKFELKNAVNFTKFKILFTLTFCPRLVKFNEFKAVKFALGRAALPTMFAAFFKFNKILSVTLKPEPKKTATNFMYAAQVLLHQNLAQTVKFESSNLTVNFKILDQALAKFYKFALVESSLQNLLNFKICGRKFRAAKSKI</sequence>
<protein>
    <submittedName>
        <fullName evidence="1">Uncharacterized protein</fullName>
    </submittedName>
</protein>
<evidence type="ECO:0000313" key="2">
    <source>
        <dbReference type="Proteomes" id="UP000502377"/>
    </source>
</evidence>
<evidence type="ECO:0000313" key="1">
    <source>
        <dbReference type="EMBL" id="QCD47700.1"/>
    </source>
</evidence>
<dbReference type="Proteomes" id="UP000502377">
    <property type="component" value="Chromosome"/>
</dbReference>
<organism evidence="1 2">
    <name type="scientific">Campylobacter rectus</name>
    <name type="common">Wolinella recta</name>
    <dbReference type="NCBI Taxonomy" id="203"/>
    <lineage>
        <taxon>Bacteria</taxon>
        <taxon>Pseudomonadati</taxon>
        <taxon>Campylobacterota</taxon>
        <taxon>Epsilonproteobacteria</taxon>
        <taxon>Campylobacterales</taxon>
        <taxon>Campylobacteraceae</taxon>
        <taxon>Campylobacter</taxon>
    </lineage>
</organism>
<dbReference type="EMBL" id="CP012543">
    <property type="protein sequence ID" value="QCD47700.1"/>
    <property type="molecule type" value="Genomic_DNA"/>
</dbReference>
<dbReference type="AlphaFoldDB" id="A0A6G5QPW0"/>
<name>A0A6G5QPW0_CAMRE</name>
<proteinExistence type="predicted"/>